<dbReference type="GO" id="GO:0140359">
    <property type="term" value="F:ABC-type transporter activity"/>
    <property type="evidence" value="ECO:0007669"/>
    <property type="project" value="InterPro"/>
</dbReference>
<dbReference type="RefSeq" id="WP_191828538.1">
    <property type="nucleotide sequence ID" value="NZ_JACYHB010000005.1"/>
</dbReference>
<protein>
    <recommendedName>
        <fullName evidence="10">Transport permease protein</fullName>
    </recommendedName>
</protein>
<dbReference type="InterPro" id="IPR000412">
    <property type="entry name" value="ABC_2_transport"/>
</dbReference>
<keyword evidence="5" id="KW-0997">Cell inner membrane</keyword>
<feature type="transmembrane region" description="Helical" evidence="10">
    <location>
        <begin position="186"/>
        <end position="205"/>
    </location>
</feature>
<comment type="caution">
    <text evidence="12">The sequence shown here is derived from an EMBL/GenBank/DDBJ whole genome shotgun (WGS) entry which is preliminary data.</text>
</comment>
<evidence type="ECO:0000256" key="1">
    <source>
        <dbReference type="ARBA" id="ARBA00004429"/>
    </source>
</evidence>
<evidence type="ECO:0000256" key="9">
    <source>
        <dbReference type="ARBA" id="ARBA00023251"/>
    </source>
</evidence>
<evidence type="ECO:0000313" key="12">
    <source>
        <dbReference type="EMBL" id="MBD8078943.1"/>
    </source>
</evidence>
<reference evidence="12" key="1">
    <citation type="journal article" date="2018" name="Curr. Microbiol.">
        <title>Cellulosimicrobium arenosum sp. nov., Isolated from Marine Sediment Sand.</title>
        <authorList>
            <person name="Oh M."/>
            <person name="Kim J.H."/>
            <person name="Yoon J.H."/>
            <person name="Schumann P."/>
            <person name="Kim W."/>
        </authorList>
    </citation>
    <scope>NUCLEOTIDE SEQUENCE</scope>
    <source>
        <strain evidence="12">KCTC 49039</strain>
    </source>
</reference>
<feature type="domain" description="ABC transmembrane type-2" evidence="11">
    <location>
        <begin position="44"/>
        <end position="264"/>
    </location>
</feature>
<keyword evidence="3 10" id="KW-0813">Transport</keyword>
<feature type="transmembrane region" description="Helical" evidence="10">
    <location>
        <begin position="77"/>
        <end position="96"/>
    </location>
</feature>
<accession>A0A927G8K1</accession>
<evidence type="ECO:0000256" key="2">
    <source>
        <dbReference type="ARBA" id="ARBA00007783"/>
    </source>
</evidence>
<sequence length="272" mass="29554">MQTTVINPPGRLNFPRWRELWTSREVLVRFAQRDLILRYRQTALGVAWVLIQPLAAAGIFTVVFGEVANLSSGDVPYIVFSLAGMLAWGLFSGIATRSAASLVGNQALVSKVFFPRLLVPLSTVASVAVDFLVGLVLAVVLLFVFGINPGWAVLTLPVWAVLTALLGAGIGIAASALMVRYRDVGYVLPWFFQILLYASPVAYALSEVPENLKPLFAANPVTWLLESFRWSLLGTPAPPAWQMIALAVVAPVVFLAGVLVFQSLEREFADVI</sequence>
<evidence type="ECO:0000256" key="4">
    <source>
        <dbReference type="ARBA" id="ARBA00022475"/>
    </source>
</evidence>
<proteinExistence type="inferred from homology"/>
<keyword evidence="13" id="KW-1185">Reference proteome</keyword>
<name>A0A927G8K1_9MICO</name>
<evidence type="ECO:0000256" key="3">
    <source>
        <dbReference type="ARBA" id="ARBA00022448"/>
    </source>
</evidence>
<evidence type="ECO:0000256" key="10">
    <source>
        <dbReference type="RuleBase" id="RU361157"/>
    </source>
</evidence>
<dbReference type="AlphaFoldDB" id="A0A927G8K1"/>
<dbReference type="Pfam" id="PF01061">
    <property type="entry name" value="ABC2_membrane"/>
    <property type="match status" value="1"/>
</dbReference>
<feature type="transmembrane region" description="Helical" evidence="10">
    <location>
        <begin position="117"/>
        <end position="147"/>
    </location>
</feature>
<reference evidence="12" key="2">
    <citation type="submission" date="2020-09" db="EMBL/GenBank/DDBJ databases">
        <authorList>
            <person name="Yu Y."/>
        </authorList>
    </citation>
    <scope>NUCLEOTIDE SEQUENCE</scope>
    <source>
        <strain evidence="12">KCTC 49039</strain>
    </source>
</reference>
<keyword evidence="7 10" id="KW-1133">Transmembrane helix</keyword>
<gene>
    <name evidence="12" type="ORF">IF651_07720</name>
</gene>
<evidence type="ECO:0000256" key="8">
    <source>
        <dbReference type="ARBA" id="ARBA00023136"/>
    </source>
</evidence>
<keyword evidence="8 10" id="KW-0472">Membrane</keyword>
<evidence type="ECO:0000256" key="6">
    <source>
        <dbReference type="ARBA" id="ARBA00022692"/>
    </source>
</evidence>
<dbReference type="PANTHER" id="PTHR30413">
    <property type="entry name" value="INNER MEMBRANE TRANSPORT PERMEASE"/>
    <property type="match status" value="1"/>
</dbReference>
<feature type="transmembrane region" description="Helical" evidence="10">
    <location>
        <begin position="43"/>
        <end position="65"/>
    </location>
</feature>
<evidence type="ECO:0000313" key="13">
    <source>
        <dbReference type="Proteomes" id="UP000610846"/>
    </source>
</evidence>
<keyword evidence="6 10" id="KW-0812">Transmembrane</keyword>
<evidence type="ECO:0000259" key="11">
    <source>
        <dbReference type="PROSITE" id="PS51012"/>
    </source>
</evidence>
<organism evidence="12 13">
    <name type="scientific">Cellulosimicrobium arenosum</name>
    <dbReference type="NCBI Taxonomy" id="2708133"/>
    <lineage>
        <taxon>Bacteria</taxon>
        <taxon>Bacillati</taxon>
        <taxon>Actinomycetota</taxon>
        <taxon>Actinomycetes</taxon>
        <taxon>Micrococcales</taxon>
        <taxon>Promicromonosporaceae</taxon>
        <taxon>Cellulosimicrobium</taxon>
    </lineage>
</organism>
<keyword evidence="9" id="KW-0046">Antibiotic resistance</keyword>
<dbReference type="GO" id="GO:0046677">
    <property type="term" value="P:response to antibiotic"/>
    <property type="evidence" value="ECO:0007669"/>
    <property type="project" value="UniProtKB-KW"/>
</dbReference>
<keyword evidence="4 10" id="KW-1003">Cell membrane</keyword>
<dbReference type="InterPro" id="IPR047817">
    <property type="entry name" value="ABC2_TM_bact-type"/>
</dbReference>
<evidence type="ECO:0000256" key="7">
    <source>
        <dbReference type="ARBA" id="ARBA00022989"/>
    </source>
</evidence>
<feature type="transmembrane region" description="Helical" evidence="10">
    <location>
        <begin position="240"/>
        <end position="261"/>
    </location>
</feature>
<dbReference type="PANTHER" id="PTHR30413:SF8">
    <property type="entry name" value="TRANSPORT PERMEASE PROTEIN"/>
    <property type="match status" value="1"/>
</dbReference>
<dbReference type="GO" id="GO:0015920">
    <property type="term" value="P:lipopolysaccharide transport"/>
    <property type="evidence" value="ECO:0007669"/>
    <property type="project" value="TreeGrafter"/>
</dbReference>
<evidence type="ECO:0000256" key="5">
    <source>
        <dbReference type="ARBA" id="ARBA00022519"/>
    </source>
</evidence>
<feature type="transmembrane region" description="Helical" evidence="10">
    <location>
        <begin position="159"/>
        <end position="179"/>
    </location>
</feature>
<dbReference type="Proteomes" id="UP000610846">
    <property type="component" value="Unassembled WGS sequence"/>
</dbReference>
<dbReference type="PROSITE" id="PS51012">
    <property type="entry name" value="ABC_TM2"/>
    <property type="match status" value="1"/>
</dbReference>
<comment type="similarity">
    <text evidence="2 10">Belongs to the ABC-2 integral membrane protein family.</text>
</comment>
<dbReference type="GO" id="GO:0043190">
    <property type="term" value="C:ATP-binding cassette (ABC) transporter complex"/>
    <property type="evidence" value="ECO:0007669"/>
    <property type="project" value="InterPro"/>
</dbReference>
<dbReference type="InterPro" id="IPR013525">
    <property type="entry name" value="ABC2_TM"/>
</dbReference>
<comment type="subcellular location">
    <subcellularLocation>
        <location evidence="1">Cell inner membrane</location>
        <topology evidence="1">Multi-pass membrane protein</topology>
    </subcellularLocation>
    <subcellularLocation>
        <location evidence="10">Cell membrane</location>
        <topology evidence="10">Multi-pass membrane protein</topology>
    </subcellularLocation>
</comment>
<dbReference type="EMBL" id="JACYHB010000005">
    <property type="protein sequence ID" value="MBD8078943.1"/>
    <property type="molecule type" value="Genomic_DNA"/>
</dbReference>
<dbReference type="PRINTS" id="PR00164">
    <property type="entry name" value="ABC2TRNSPORT"/>
</dbReference>